<dbReference type="OrthoDB" id="49605at2759"/>
<feature type="region of interest" description="Disordered" evidence="1">
    <location>
        <begin position="106"/>
        <end position="127"/>
    </location>
</feature>
<proteinExistence type="predicted"/>
<dbReference type="InterPro" id="IPR029071">
    <property type="entry name" value="Ubiquitin-like_domsf"/>
</dbReference>
<feature type="domain" description="Ubiquitin-like" evidence="2">
    <location>
        <begin position="19"/>
        <end position="90"/>
    </location>
</feature>
<dbReference type="PANTHER" id="PTHR47795">
    <property type="entry name" value="UBIQUITIN AND WLM DOMAIN-CONTAINING METALLOPROTEASE SPCC1442.07C"/>
    <property type="match status" value="1"/>
</dbReference>
<evidence type="ECO:0008006" key="6">
    <source>
        <dbReference type="Google" id="ProtNLM"/>
    </source>
</evidence>
<dbReference type="eggNOG" id="KOG4842">
    <property type="taxonomic scope" value="Eukaryota"/>
</dbReference>
<dbReference type="Pfam" id="PF00240">
    <property type="entry name" value="ubiquitin"/>
    <property type="match status" value="1"/>
</dbReference>
<dbReference type="Proteomes" id="UP000053201">
    <property type="component" value="Unassembled WGS sequence"/>
</dbReference>
<protein>
    <recommendedName>
        <fullName evidence="6">WLM domain-containing protein</fullName>
    </recommendedName>
</protein>
<dbReference type="OMA" id="GMQKHPF"/>
<dbReference type="Pfam" id="PF08325">
    <property type="entry name" value="WLM"/>
    <property type="match status" value="1"/>
</dbReference>
<gene>
    <name evidence="4" type="ORF">SPPG_04414</name>
</gene>
<evidence type="ECO:0000313" key="4">
    <source>
        <dbReference type="EMBL" id="KND00072.1"/>
    </source>
</evidence>
<dbReference type="RefSeq" id="XP_016608111.1">
    <property type="nucleotide sequence ID" value="XM_016752652.1"/>
</dbReference>
<sequence length="344" mass="37488">MVMAVLDPSSDQNGGDNVISFSVTHKGTVVPLTFALLATISDVKAHLASLPSINIPPHAQKLLFKGKSSYAENATLASIGVKTNAKLLLIGSSAAEIHAVQEATKRKQEAQARAASQRPVRPSQPIRSIGSVDDANYTFHSIRPLPGFSDEKQATLLLKRLRDDAGIQSIMRNHKWSVGALVELHPSERTILGYNENKGQRIALRLRTDDLDGFRYYDSIRKVLLHELAHMVHSDHNADFHALNRQLNRECDAVTRGGRTLGAKGEYYNSGEEEAVDAPAFMGGTFRLGGGSQSRDNKSQREILAEAALKRLTREEVELVEGCGSGIHADDSDDAHQAASQNEP</sequence>
<feature type="domain" description="WLM" evidence="3">
    <location>
        <begin position="130"/>
        <end position="313"/>
    </location>
</feature>
<reference evidence="4 5" key="1">
    <citation type="submission" date="2009-08" db="EMBL/GenBank/DDBJ databases">
        <title>The Genome Sequence of Spizellomyces punctatus strain DAOM BR117.</title>
        <authorList>
            <consortium name="The Broad Institute Genome Sequencing Platform"/>
            <person name="Russ C."/>
            <person name="Cuomo C."/>
            <person name="Shea T."/>
            <person name="Young S.K."/>
            <person name="Zeng Q."/>
            <person name="Koehrsen M."/>
            <person name="Haas B."/>
            <person name="Borodovsky M."/>
            <person name="Guigo R."/>
            <person name="Alvarado L."/>
            <person name="Berlin A."/>
            <person name="Bochicchio J."/>
            <person name="Borenstein D."/>
            <person name="Chapman S."/>
            <person name="Chen Z."/>
            <person name="Engels R."/>
            <person name="Freedman E."/>
            <person name="Gellesch M."/>
            <person name="Goldberg J."/>
            <person name="Griggs A."/>
            <person name="Gujja S."/>
            <person name="Heiman D."/>
            <person name="Hepburn T."/>
            <person name="Howarth C."/>
            <person name="Jen D."/>
            <person name="Larson L."/>
            <person name="Lewis B."/>
            <person name="Mehta T."/>
            <person name="Park D."/>
            <person name="Pearson M."/>
            <person name="Roberts A."/>
            <person name="Saif S."/>
            <person name="Shenoy N."/>
            <person name="Sisk P."/>
            <person name="Stolte C."/>
            <person name="Sykes S."/>
            <person name="Thomson T."/>
            <person name="Walk T."/>
            <person name="White J."/>
            <person name="Yandava C."/>
            <person name="Burger G."/>
            <person name="Gray M.W."/>
            <person name="Holland P.W.H."/>
            <person name="King N."/>
            <person name="Lang F.B.F."/>
            <person name="Roger A.J."/>
            <person name="Ruiz-Trillo I."/>
            <person name="Lander E."/>
            <person name="Nusbaum C."/>
        </authorList>
    </citation>
    <scope>NUCLEOTIDE SEQUENCE [LARGE SCALE GENOMIC DNA]</scope>
    <source>
        <strain evidence="4 5">DAOM BR117</strain>
    </source>
</reference>
<evidence type="ECO:0000259" key="3">
    <source>
        <dbReference type="PROSITE" id="PS51397"/>
    </source>
</evidence>
<dbReference type="SMART" id="SM00213">
    <property type="entry name" value="UBQ"/>
    <property type="match status" value="1"/>
</dbReference>
<organism evidence="4 5">
    <name type="scientific">Spizellomyces punctatus (strain DAOM BR117)</name>
    <dbReference type="NCBI Taxonomy" id="645134"/>
    <lineage>
        <taxon>Eukaryota</taxon>
        <taxon>Fungi</taxon>
        <taxon>Fungi incertae sedis</taxon>
        <taxon>Chytridiomycota</taxon>
        <taxon>Chytridiomycota incertae sedis</taxon>
        <taxon>Chytridiomycetes</taxon>
        <taxon>Spizellomycetales</taxon>
        <taxon>Spizellomycetaceae</taxon>
        <taxon>Spizellomyces</taxon>
    </lineage>
</organism>
<dbReference type="AlphaFoldDB" id="A0A0L0HGE1"/>
<accession>A0A0L0HGE1</accession>
<dbReference type="InParanoid" id="A0A0L0HGE1"/>
<dbReference type="EMBL" id="KQ257456">
    <property type="protein sequence ID" value="KND00072.1"/>
    <property type="molecule type" value="Genomic_DNA"/>
</dbReference>
<dbReference type="PROSITE" id="PS50053">
    <property type="entry name" value="UBIQUITIN_2"/>
    <property type="match status" value="1"/>
</dbReference>
<dbReference type="STRING" id="645134.A0A0L0HGE1"/>
<dbReference type="GO" id="GO:0070628">
    <property type="term" value="F:proteasome binding"/>
    <property type="evidence" value="ECO:0007669"/>
    <property type="project" value="TreeGrafter"/>
</dbReference>
<name>A0A0L0HGE1_SPIPD</name>
<evidence type="ECO:0000313" key="5">
    <source>
        <dbReference type="Proteomes" id="UP000053201"/>
    </source>
</evidence>
<dbReference type="Gene3D" id="3.10.20.90">
    <property type="entry name" value="Phosphatidylinositol 3-kinase Catalytic Subunit, Chain A, domain 1"/>
    <property type="match status" value="1"/>
</dbReference>
<dbReference type="VEuPathDB" id="FungiDB:SPPG_04414"/>
<dbReference type="SUPFAM" id="SSF54236">
    <property type="entry name" value="Ubiquitin-like"/>
    <property type="match status" value="1"/>
</dbReference>
<dbReference type="GeneID" id="27687863"/>
<dbReference type="PANTHER" id="PTHR47795:SF1">
    <property type="entry name" value="DNA-DEPENDENT METALLOPROTEASE WSS1 HOMOLOG 2"/>
    <property type="match status" value="1"/>
</dbReference>
<dbReference type="InterPro" id="IPR013536">
    <property type="entry name" value="WLM_dom"/>
</dbReference>
<keyword evidence="5" id="KW-1185">Reference proteome</keyword>
<evidence type="ECO:0000259" key="2">
    <source>
        <dbReference type="PROSITE" id="PS50053"/>
    </source>
</evidence>
<dbReference type="PROSITE" id="PS51397">
    <property type="entry name" value="WLM"/>
    <property type="match status" value="1"/>
</dbReference>
<dbReference type="InterPro" id="IPR000626">
    <property type="entry name" value="Ubiquitin-like_dom"/>
</dbReference>
<evidence type="ECO:0000256" key="1">
    <source>
        <dbReference type="SAM" id="MobiDB-lite"/>
    </source>
</evidence>
<feature type="region of interest" description="Disordered" evidence="1">
    <location>
        <begin position="323"/>
        <end position="344"/>
    </location>
</feature>